<keyword evidence="1" id="KW-0812">Transmembrane</keyword>
<keyword evidence="1" id="KW-0472">Membrane</keyword>
<evidence type="ECO:0000313" key="3">
    <source>
        <dbReference type="Proteomes" id="UP000471648"/>
    </source>
</evidence>
<organism evidence="2 3">
    <name type="scientific">Streptomyces microflavus</name>
    <name type="common">Streptomyces lipmanii</name>
    <dbReference type="NCBI Taxonomy" id="1919"/>
    <lineage>
        <taxon>Bacteria</taxon>
        <taxon>Bacillati</taxon>
        <taxon>Actinomycetota</taxon>
        <taxon>Actinomycetes</taxon>
        <taxon>Kitasatosporales</taxon>
        <taxon>Streptomycetaceae</taxon>
        <taxon>Streptomyces</taxon>
    </lineage>
</organism>
<dbReference type="InterPro" id="IPR052964">
    <property type="entry name" value="Sporulation_signal_mat"/>
</dbReference>
<feature type="non-terminal residue" evidence="2">
    <location>
        <position position="1"/>
    </location>
</feature>
<dbReference type="AlphaFoldDB" id="A0A6N9VPY0"/>
<reference evidence="2 3" key="1">
    <citation type="submission" date="2020-01" db="EMBL/GenBank/DDBJ databases">
        <title>Insect and environment-associated Actinomycetes.</title>
        <authorList>
            <person name="Currrie C."/>
            <person name="Chevrette M."/>
            <person name="Carlson C."/>
            <person name="Stubbendieck R."/>
            <person name="Wendt-Pienkowski E."/>
        </authorList>
    </citation>
    <scope>NUCLEOTIDE SEQUENCE [LARGE SCALE GENOMIC DNA]</scope>
    <source>
        <strain evidence="2 3">SID14438</strain>
    </source>
</reference>
<feature type="transmembrane region" description="Helical" evidence="1">
    <location>
        <begin position="37"/>
        <end position="63"/>
    </location>
</feature>
<evidence type="ECO:0000313" key="2">
    <source>
        <dbReference type="EMBL" id="NEB73298.1"/>
    </source>
</evidence>
<accession>A0A6N9VPY0</accession>
<protein>
    <submittedName>
        <fullName evidence="2">HTTM domain-containing protein</fullName>
    </submittedName>
</protein>
<gene>
    <name evidence="2" type="ORF">G3I39_40485</name>
</gene>
<dbReference type="PANTHER" id="PTHR39535:SF2">
    <property type="entry name" value="HTTM DOMAIN-CONTAINING PROTEIN"/>
    <property type="match status" value="1"/>
</dbReference>
<dbReference type="Proteomes" id="UP000471648">
    <property type="component" value="Unassembled WGS sequence"/>
</dbReference>
<sequence length="85" mass="9343">TAGWYKIQGSRWQDGTAVYYPLQLESFSPWPGLSEMLAGQGLLVLAMTYGTVLTQVAFPFALLNRRAKNALLALMMAEHLAIAVL</sequence>
<dbReference type="EMBL" id="JAAGME010001704">
    <property type="protein sequence ID" value="NEB73298.1"/>
    <property type="molecule type" value="Genomic_DNA"/>
</dbReference>
<evidence type="ECO:0000256" key="1">
    <source>
        <dbReference type="SAM" id="Phobius"/>
    </source>
</evidence>
<keyword evidence="1" id="KW-1133">Transmembrane helix</keyword>
<proteinExistence type="predicted"/>
<feature type="non-terminal residue" evidence="2">
    <location>
        <position position="85"/>
    </location>
</feature>
<dbReference type="PANTHER" id="PTHR39535">
    <property type="entry name" value="SPORULATION-DELAYING PROTEIN SDPB"/>
    <property type="match status" value="1"/>
</dbReference>
<name>A0A6N9VPY0_STRMI</name>
<comment type="caution">
    <text evidence="2">The sequence shown here is derived from an EMBL/GenBank/DDBJ whole genome shotgun (WGS) entry which is preliminary data.</text>
</comment>